<keyword evidence="2" id="KW-1185">Reference proteome</keyword>
<evidence type="ECO:0000313" key="2">
    <source>
        <dbReference type="Proteomes" id="UP000682195"/>
    </source>
</evidence>
<gene>
    <name evidence="1" type="ORF">J5A58_13370</name>
</gene>
<dbReference type="Proteomes" id="UP000682195">
    <property type="component" value="Chromosome 2"/>
</dbReference>
<reference evidence="1 2" key="1">
    <citation type="submission" date="2021-03" db="EMBL/GenBank/DDBJ databases">
        <title>Human Oral Microbial Genomes.</title>
        <authorList>
            <person name="Johnston C.D."/>
            <person name="Chen T."/>
            <person name="Dewhirst F.E."/>
        </authorList>
    </citation>
    <scope>NUCLEOTIDE SEQUENCE [LARGE SCALE GENOMIC DNA]</scope>
    <source>
        <strain evidence="1 2">F0054</strain>
    </source>
</reference>
<proteinExistence type="predicted"/>
<evidence type="ECO:0000313" key="1">
    <source>
        <dbReference type="EMBL" id="QUB76686.1"/>
    </source>
</evidence>
<name>A0ABX7XSV9_9BACT</name>
<organism evidence="1 2">
    <name type="scientific">Prevotella melaninogenica</name>
    <dbReference type="NCBI Taxonomy" id="28132"/>
    <lineage>
        <taxon>Bacteria</taxon>
        <taxon>Pseudomonadati</taxon>
        <taxon>Bacteroidota</taxon>
        <taxon>Bacteroidia</taxon>
        <taxon>Bacteroidales</taxon>
        <taxon>Prevotellaceae</taxon>
        <taxon>Prevotella</taxon>
    </lineage>
</organism>
<dbReference type="RefSeq" id="WP_211808549.1">
    <property type="nucleotide sequence ID" value="NZ_CP072362.1"/>
</dbReference>
<accession>A0ABX7XSV9</accession>
<sequence length="45" mass="5200">MPEFTKPRDLGVSIENGTEIWKITRDGKQTLYAIMGKSKFEIIEK</sequence>
<dbReference type="EMBL" id="CP072362">
    <property type="protein sequence ID" value="QUB76686.1"/>
    <property type="molecule type" value="Genomic_DNA"/>
</dbReference>
<protein>
    <submittedName>
        <fullName evidence="1">Uncharacterized protein</fullName>
    </submittedName>
</protein>